<evidence type="ECO:0000256" key="4">
    <source>
        <dbReference type="PROSITE-ProRule" id="PRU00175"/>
    </source>
</evidence>
<accession>A0A1I8AVP9</accession>
<feature type="domain" description="RING-type" evidence="5">
    <location>
        <begin position="215"/>
        <end position="261"/>
    </location>
</feature>
<keyword evidence="2 4" id="KW-0863">Zinc-finger</keyword>
<feature type="domain" description="RING-type" evidence="5">
    <location>
        <begin position="826"/>
        <end position="872"/>
    </location>
</feature>
<dbReference type="GO" id="GO:0061630">
    <property type="term" value="F:ubiquitin protein ligase activity"/>
    <property type="evidence" value="ECO:0007669"/>
    <property type="project" value="TreeGrafter"/>
</dbReference>
<dbReference type="PANTHER" id="PTHR25462">
    <property type="entry name" value="BONUS, ISOFORM C-RELATED"/>
    <property type="match status" value="1"/>
</dbReference>
<evidence type="ECO:0000256" key="3">
    <source>
        <dbReference type="ARBA" id="ARBA00022833"/>
    </source>
</evidence>
<dbReference type="Pfam" id="PF13445">
    <property type="entry name" value="zf-RING_UBOX"/>
    <property type="match status" value="2"/>
</dbReference>
<dbReference type="SMART" id="SM00184">
    <property type="entry name" value="RING"/>
    <property type="match status" value="2"/>
</dbReference>
<evidence type="ECO:0000313" key="6">
    <source>
        <dbReference type="Proteomes" id="UP000095287"/>
    </source>
</evidence>
<dbReference type="PANTHER" id="PTHR25462:SF291">
    <property type="entry name" value="E3 UBIQUITIN-PROTEIN LIGASE TRIM45"/>
    <property type="match status" value="1"/>
</dbReference>
<dbReference type="Gene3D" id="3.30.40.10">
    <property type="entry name" value="Zinc/RING finger domain, C3HC4 (zinc finger)"/>
    <property type="match status" value="2"/>
</dbReference>
<dbReference type="GO" id="GO:0008270">
    <property type="term" value="F:zinc ion binding"/>
    <property type="evidence" value="ECO:0007669"/>
    <property type="project" value="UniProtKB-KW"/>
</dbReference>
<dbReference type="Proteomes" id="UP000095287">
    <property type="component" value="Unplaced"/>
</dbReference>
<dbReference type="InterPro" id="IPR001841">
    <property type="entry name" value="Znf_RING"/>
</dbReference>
<evidence type="ECO:0000259" key="5">
    <source>
        <dbReference type="PROSITE" id="PS50089"/>
    </source>
</evidence>
<dbReference type="PROSITE" id="PS50089">
    <property type="entry name" value="ZF_RING_2"/>
    <property type="match status" value="2"/>
</dbReference>
<reference evidence="7" key="1">
    <citation type="submission" date="2016-11" db="UniProtKB">
        <authorList>
            <consortium name="WormBaseParasite"/>
        </authorList>
    </citation>
    <scope>IDENTIFICATION</scope>
</reference>
<dbReference type="InterPro" id="IPR013083">
    <property type="entry name" value="Znf_RING/FYVE/PHD"/>
</dbReference>
<keyword evidence="3" id="KW-0862">Zinc</keyword>
<sequence length="1053" mass="118353">MRRYLVAFDFAENTLKTELEEDVRMRGVYESFQWLPGNLISARSGDCHVSVFSPDNTELESYRCSRIYFASFRHNDHYVILDEKCESAVLKHIYNGGITTEKLHLQDGIQISESASRRAFVFDDAVFLVDMESESGKILLLIMSSLTLYDITDRVNQSAVSAGYQDKEAVYFCTQDYKMFKIQVKGRDFRFLAKDKHEQVSPPREPFDQSEDTSCPVCFESFTTPKMLIKCGHSICEACEVALTVDPGLSLDKTLTCPVCRVVTNLASDEVLPTNWSLKSLACKVGGVKISETLCHSCNSGLPGHRIFECSKCPSDLDVHQVLICGDCAVEKHSDHISDVKKATFLDAETVAKAVARVELPGVTFAKELANICNLSFHVSQKLLKYDERANRTIEKMKLCRTLTQNGFDKYMEELEVLSGKFRVQADAGNDEEVPQEKKRDPQNRKCLGGLYVVLRHRQGNAVDLVTVGCDIYPSYNIYHLSVVALLQAMSNINGTSGPSLCDAHLEIKIGKAGSDMGAEFVLELDKYTSPSNFIVMNGFIYTVFKYLESQWYINVYEISTKKQILSSKLLGEFDEAVIHKNDDTVKLFTAKTIFIGSNPVSTDIRYYLLVFDFDSCALKAIQKELLLYFEVLHNFQCLSGNVVIVRRNNEDVYVFSAGKKSGLSYKCLRSFATFSHNDYVAYLDEKCEYAVFTHLVNGSIKTEKIQLHDGVELSQRPPENRQTFVFDDAVFLVDKECPWKDCKMLLLILSTWKLYDVTAQVKLPEMSVIKKAQQDDKAIYFYTQDYKMFRLQVKDQDSGVLAGENGKEGEKQDLELNENAEDACCPVCYETYLIPKILTKCGHSICEACEVALTVNPGLNRNKTLTCPVCRVVTNLASTEMLPTNWSLKDLAGKVEGLKVSGTGCHSCNSRLPLDRSFECSKCATDFEVPEVLICGACVVEKHSAHISDVTKVTFLDLETVAEAVARVEPTKLNPSNEAETVSKLTSDVSKKLSQYAEKAKREITKMKKCRTLTKKGLEKHCEELEILKGKIEEGNALLQQTSEAMKQFLSN</sequence>
<keyword evidence="1" id="KW-0479">Metal-binding</keyword>
<evidence type="ECO:0000256" key="2">
    <source>
        <dbReference type="ARBA" id="ARBA00022771"/>
    </source>
</evidence>
<dbReference type="SUPFAM" id="SSF57850">
    <property type="entry name" value="RING/U-box"/>
    <property type="match status" value="2"/>
</dbReference>
<dbReference type="InterPro" id="IPR027370">
    <property type="entry name" value="Znf-RING_euk"/>
</dbReference>
<keyword evidence="6" id="KW-1185">Reference proteome</keyword>
<name>A0A1I8AVP9_9BILA</name>
<evidence type="ECO:0000256" key="1">
    <source>
        <dbReference type="ARBA" id="ARBA00022723"/>
    </source>
</evidence>
<evidence type="ECO:0000313" key="7">
    <source>
        <dbReference type="WBParaSite" id="L893_g9542.t1"/>
    </source>
</evidence>
<dbReference type="InterPro" id="IPR047153">
    <property type="entry name" value="TRIM45/56/19-like"/>
</dbReference>
<protein>
    <submittedName>
        <fullName evidence="7">RING-type domain-containing protein</fullName>
    </submittedName>
</protein>
<organism evidence="6 7">
    <name type="scientific">Steinernema glaseri</name>
    <dbReference type="NCBI Taxonomy" id="37863"/>
    <lineage>
        <taxon>Eukaryota</taxon>
        <taxon>Metazoa</taxon>
        <taxon>Ecdysozoa</taxon>
        <taxon>Nematoda</taxon>
        <taxon>Chromadorea</taxon>
        <taxon>Rhabditida</taxon>
        <taxon>Tylenchina</taxon>
        <taxon>Panagrolaimomorpha</taxon>
        <taxon>Strongyloidoidea</taxon>
        <taxon>Steinernematidae</taxon>
        <taxon>Steinernema</taxon>
    </lineage>
</organism>
<dbReference type="AlphaFoldDB" id="A0A1I8AVP9"/>
<proteinExistence type="predicted"/>
<dbReference type="WBParaSite" id="L893_g9542.t1">
    <property type="protein sequence ID" value="L893_g9542.t1"/>
    <property type="gene ID" value="L893_g9542"/>
</dbReference>